<dbReference type="InterPro" id="IPR036640">
    <property type="entry name" value="ABC1_TM_sf"/>
</dbReference>
<evidence type="ECO:0000256" key="3">
    <source>
        <dbReference type="ARBA" id="ARBA00022741"/>
    </source>
</evidence>
<feature type="transmembrane region" description="Helical" evidence="7">
    <location>
        <begin position="598"/>
        <end position="617"/>
    </location>
</feature>
<dbReference type="eggNOG" id="COG1680">
    <property type="taxonomic scope" value="Bacteria"/>
</dbReference>
<dbReference type="Proteomes" id="UP000011135">
    <property type="component" value="Unassembled WGS sequence"/>
</dbReference>
<dbReference type="InterPro" id="IPR003439">
    <property type="entry name" value="ABC_transporter-like_ATP-bd"/>
</dbReference>
<dbReference type="InterPro" id="IPR027417">
    <property type="entry name" value="P-loop_NTPase"/>
</dbReference>
<dbReference type="InterPro" id="IPR005898">
    <property type="entry name" value="Cyc_pep_transpt_SyrD/YojI"/>
</dbReference>
<evidence type="ECO:0000256" key="7">
    <source>
        <dbReference type="SAM" id="Phobius"/>
    </source>
</evidence>
<keyword evidence="4" id="KW-0067">ATP-binding</keyword>
<dbReference type="Gene3D" id="1.20.1560.10">
    <property type="entry name" value="ABC transporter type 1, transmembrane domain"/>
    <property type="match status" value="1"/>
</dbReference>
<dbReference type="InterPro" id="IPR017871">
    <property type="entry name" value="ABC_transporter-like_CS"/>
</dbReference>
<dbReference type="GO" id="GO:0140359">
    <property type="term" value="F:ABC-type transporter activity"/>
    <property type="evidence" value="ECO:0007669"/>
    <property type="project" value="InterPro"/>
</dbReference>
<dbReference type="SUPFAM" id="SSF52540">
    <property type="entry name" value="P-loop containing nucleoside triphosphate hydrolases"/>
    <property type="match status" value="1"/>
</dbReference>
<dbReference type="eggNOG" id="COG4615">
    <property type="taxonomic scope" value="Bacteria"/>
</dbReference>
<dbReference type="STRING" id="1237149.C900_05793"/>
<evidence type="ECO:0000256" key="2">
    <source>
        <dbReference type="ARBA" id="ARBA00022692"/>
    </source>
</evidence>
<evidence type="ECO:0000313" key="10">
    <source>
        <dbReference type="EMBL" id="ELR68780.1"/>
    </source>
</evidence>
<protein>
    <submittedName>
        <fullName evidence="10">Beta-lactamase</fullName>
    </submittedName>
</protein>
<dbReference type="PANTHER" id="PTHR46825">
    <property type="entry name" value="D-ALANYL-D-ALANINE-CARBOXYPEPTIDASE/ENDOPEPTIDASE AMPH"/>
    <property type="match status" value="1"/>
</dbReference>
<dbReference type="Pfam" id="PF00144">
    <property type="entry name" value="Beta-lactamase"/>
    <property type="match status" value="1"/>
</dbReference>
<proteinExistence type="predicted"/>
<feature type="transmembrane region" description="Helical" evidence="7">
    <location>
        <begin position="523"/>
        <end position="540"/>
    </location>
</feature>
<dbReference type="CDD" id="cd03228">
    <property type="entry name" value="ABCC_MRP_Like"/>
    <property type="match status" value="1"/>
</dbReference>
<evidence type="ECO:0000256" key="5">
    <source>
        <dbReference type="ARBA" id="ARBA00022989"/>
    </source>
</evidence>
<feature type="transmembrane region" description="Helical" evidence="7">
    <location>
        <begin position="458"/>
        <end position="483"/>
    </location>
</feature>
<dbReference type="Gene3D" id="3.40.710.10">
    <property type="entry name" value="DD-peptidase/beta-lactamase superfamily"/>
    <property type="match status" value="1"/>
</dbReference>
<dbReference type="InterPro" id="IPR012338">
    <property type="entry name" value="Beta-lactam/transpept-like"/>
</dbReference>
<dbReference type="InterPro" id="IPR003593">
    <property type="entry name" value="AAA+_ATPase"/>
</dbReference>
<dbReference type="InterPro" id="IPR011527">
    <property type="entry name" value="ABC1_TM_dom"/>
</dbReference>
<dbReference type="PROSITE" id="PS50893">
    <property type="entry name" value="ABC_TRANSPORTER_2"/>
    <property type="match status" value="1"/>
</dbReference>
<dbReference type="EMBL" id="AMZN01000092">
    <property type="protein sequence ID" value="ELR68780.1"/>
    <property type="molecule type" value="Genomic_DNA"/>
</dbReference>
<organism evidence="10 11">
    <name type="scientific">Fulvivirga imtechensis AK7</name>
    <dbReference type="NCBI Taxonomy" id="1237149"/>
    <lineage>
        <taxon>Bacteria</taxon>
        <taxon>Pseudomonadati</taxon>
        <taxon>Bacteroidota</taxon>
        <taxon>Cytophagia</taxon>
        <taxon>Cytophagales</taxon>
        <taxon>Fulvivirgaceae</taxon>
        <taxon>Fulvivirga</taxon>
    </lineage>
</organism>
<dbReference type="PROSITE" id="PS00211">
    <property type="entry name" value="ABC_TRANSPORTER_1"/>
    <property type="match status" value="1"/>
</dbReference>
<dbReference type="SUPFAM" id="SSF90123">
    <property type="entry name" value="ABC transporter transmembrane region"/>
    <property type="match status" value="1"/>
</dbReference>
<dbReference type="PANTHER" id="PTHR46825:SF11">
    <property type="entry name" value="PENICILLIN-BINDING PROTEIN 4"/>
    <property type="match status" value="1"/>
</dbReference>
<keyword evidence="5 7" id="KW-1133">Transmembrane helix</keyword>
<dbReference type="GO" id="GO:0015833">
    <property type="term" value="P:peptide transport"/>
    <property type="evidence" value="ECO:0007669"/>
    <property type="project" value="InterPro"/>
</dbReference>
<evidence type="ECO:0000259" key="9">
    <source>
        <dbReference type="PROSITE" id="PS50929"/>
    </source>
</evidence>
<dbReference type="Gene3D" id="3.40.50.300">
    <property type="entry name" value="P-loop containing nucleotide triphosphate hydrolases"/>
    <property type="match status" value="1"/>
</dbReference>
<name>L8JJ14_9BACT</name>
<evidence type="ECO:0000259" key="8">
    <source>
        <dbReference type="PROSITE" id="PS50893"/>
    </source>
</evidence>
<dbReference type="PROSITE" id="PS50929">
    <property type="entry name" value="ABC_TM1F"/>
    <property type="match status" value="1"/>
</dbReference>
<feature type="domain" description="ABC transmembrane type-1" evidence="9">
    <location>
        <begin position="495"/>
        <end position="767"/>
    </location>
</feature>
<dbReference type="Pfam" id="PF00005">
    <property type="entry name" value="ABC_tran"/>
    <property type="match status" value="1"/>
</dbReference>
<evidence type="ECO:0000256" key="4">
    <source>
        <dbReference type="ARBA" id="ARBA00022840"/>
    </source>
</evidence>
<dbReference type="GO" id="GO:0005886">
    <property type="term" value="C:plasma membrane"/>
    <property type="evidence" value="ECO:0007669"/>
    <property type="project" value="UniProtKB-SubCell"/>
</dbReference>
<dbReference type="GO" id="GO:1904680">
    <property type="term" value="F:peptide transmembrane transporter activity"/>
    <property type="evidence" value="ECO:0007669"/>
    <property type="project" value="InterPro"/>
</dbReference>
<keyword evidence="11" id="KW-1185">Reference proteome</keyword>
<sequence length="1023" mass="116044">MMKKIAIEIFFMVIFLLHQGLLLGSTEQWKGDIEKEVQFILKEGEIPGMSLVVIYGGEVVIKSYGYADLESRKKLTEETLFQLASCSKAFTALAVAKLQKDGYLNPESKVSEFLPWFVVYYKGKKVDITISQLLHHTSGIPWNTIAKIPESNAQDALERTVKTLIGIKLHRYPGKQYEYATINYDILALIIEKVTGETFETYMQEEIFNPLGLNSTSVGIPSDSSFMAKGYKLGFFRPREYHAPIYKGNNAAGYIVSNANDMSEWLKMQMQMREVQMYDDLIKMTHQRDESVAPMGMSWYAGGWQVSISGDGVVYHEGMNPNFTSFVGFNAKKKYGVVLLANSNSNFTSHLGHNILRILDGREAFRDIMPDDHNDNSYSLVSLFLGFFILSVLVFLAYALIQIFKGKRVFEPLNPSKGKEILISLTLIALFLYGLYKLPNAMAGFTWEAALVWSPFSFFVLILLILASVAITYVVYLITLVFPDTNKHKRVLPKVLLLSALSGIANMVLILLITQALNSSIELKFLVFYFVLTLALYLVGRRFVQVSLIKLTRGLIYDLRVQLTEKIFKTSYQRFEKIDRGRVYTAYNDDLGTIGDSVNMFVMLVTNIFTAIAAFIYLATMAFWATALMVFLILSLTSLYYIVSRSTAHLFEEARDTRTVFMRLLNGMVDGFKEISLHVNKKLLYKDDVAGSANAYRQKVTLASIRYVNASLIGETVLVLILGTAAFAFPLFFPEIEVYTITGFIIVLLYLIGPVNAILASVPAIMRLRIAWNRVQDLLKEIPANCELPHEQKPRNLTRLNSIKVKNIRFRYDNEGEHQFEVGPINLEVTKGEILFIIGGNGSGKTTLSKLLTGLYEPDEGMIYIDEKEASSAELGELFSTVFNPFYLFEKLYAIDVSQKGNEIQKYLDLLDLSEKVKVREDGTFSTINLSGGQRKRLALLLCYLEDSPIYLFDEWAADQDPEYRKFFYRTLLPRMKEEGKLIIAITHDDHYFDVADHVVKMDQGKMEKYTVEDQNVAEVGLS</sequence>
<feature type="transmembrane region" description="Helical" evidence="7">
    <location>
        <begin position="707"/>
        <end position="732"/>
    </location>
</feature>
<dbReference type="SUPFAM" id="SSF56601">
    <property type="entry name" value="beta-lactamase/transpeptidase-like"/>
    <property type="match status" value="1"/>
</dbReference>
<feature type="transmembrane region" description="Helical" evidence="7">
    <location>
        <begin position="378"/>
        <end position="401"/>
    </location>
</feature>
<dbReference type="AlphaFoldDB" id="L8JJ14"/>
<keyword evidence="3" id="KW-0547">Nucleotide-binding</keyword>
<accession>L8JJ14</accession>
<evidence type="ECO:0000256" key="1">
    <source>
        <dbReference type="ARBA" id="ARBA00004651"/>
    </source>
</evidence>
<comment type="subcellular location">
    <subcellularLocation>
        <location evidence="1">Cell membrane</location>
        <topology evidence="1">Multi-pass membrane protein</topology>
    </subcellularLocation>
</comment>
<dbReference type="InterPro" id="IPR001466">
    <property type="entry name" value="Beta-lactam-related"/>
</dbReference>
<dbReference type="OrthoDB" id="846150at2"/>
<feature type="transmembrane region" description="Helical" evidence="7">
    <location>
        <begin position="738"/>
        <end position="759"/>
    </location>
</feature>
<dbReference type="GO" id="GO:0016887">
    <property type="term" value="F:ATP hydrolysis activity"/>
    <property type="evidence" value="ECO:0007669"/>
    <property type="project" value="InterPro"/>
</dbReference>
<evidence type="ECO:0000256" key="6">
    <source>
        <dbReference type="ARBA" id="ARBA00023136"/>
    </source>
</evidence>
<feature type="transmembrane region" description="Helical" evidence="7">
    <location>
        <begin position="623"/>
        <end position="643"/>
    </location>
</feature>
<dbReference type="PATRIC" id="fig|1237149.3.peg.5112"/>
<dbReference type="SMART" id="SM00382">
    <property type="entry name" value="AAA"/>
    <property type="match status" value="1"/>
</dbReference>
<reference evidence="10 11" key="1">
    <citation type="submission" date="2012-12" db="EMBL/GenBank/DDBJ databases">
        <title>Genome assembly of Fulvivirga imtechensis AK7.</title>
        <authorList>
            <person name="Nupur N."/>
            <person name="Khatri I."/>
            <person name="Kumar R."/>
            <person name="Subramanian S."/>
            <person name="Pinnaka A."/>
        </authorList>
    </citation>
    <scope>NUCLEOTIDE SEQUENCE [LARGE SCALE GENOMIC DNA]</scope>
    <source>
        <strain evidence="10 11">AK7</strain>
    </source>
</reference>
<dbReference type="NCBIfam" id="TIGR01194">
    <property type="entry name" value="cyc_pep_trnsptr"/>
    <property type="match status" value="1"/>
</dbReference>
<dbReference type="RefSeq" id="WP_009582858.1">
    <property type="nucleotide sequence ID" value="NZ_AMZN01000092.1"/>
</dbReference>
<dbReference type="GO" id="GO:0005524">
    <property type="term" value="F:ATP binding"/>
    <property type="evidence" value="ECO:0007669"/>
    <property type="project" value="UniProtKB-KW"/>
</dbReference>
<feature type="domain" description="ABC transporter" evidence="8">
    <location>
        <begin position="803"/>
        <end position="1022"/>
    </location>
</feature>
<gene>
    <name evidence="10" type="ORF">C900_05793</name>
</gene>
<comment type="caution">
    <text evidence="10">The sequence shown here is derived from an EMBL/GenBank/DDBJ whole genome shotgun (WGS) entry which is preliminary data.</text>
</comment>
<keyword evidence="6 7" id="KW-0472">Membrane</keyword>
<keyword evidence="2 7" id="KW-0812">Transmembrane</keyword>
<dbReference type="InterPro" id="IPR050491">
    <property type="entry name" value="AmpC-like"/>
</dbReference>
<feature type="transmembrane region" description="Helical" evidence="7">
    <location>
        <begin position="421"/>
        <end position="438"/>
    </location>
</feature>
<feature type="transmembrane region" description="Helical" evidence="7">
    <location>
        <begin position="495"/>
        <end position="517"/>
    </location>
</feature>
<evidence type="ECO:0000313" key="11">
    <source>
        <dbReference type="Proteomes" id="UP000011135"/>
    </source>
</evidence>